<comment type="caution">
    <text evidence="8">The sequence shown here is derived from an EMBL/GenBank/DDBJ whole genome shotgun (WGS) entry which is preliminary data.</text>
</comment>
<accession>A0A0R0M4I4</accession>
<dbReference type="VEuPathDB" id="MicrosporidiaDB:M153_11240001662"/>
<keyword evidence="9" id="KW-1185">Reference proteome</keyword>
<feature type="domain" description="Reverse transcriptase RNase H-like" evidence="7">
    <location>
        <begin position="2"/>
        <end position="74"/>
    </location>
</feature>
<dbReference type="AlphaFoldDB" id="A0A0R0M4I4"/>
<evidence type="ECO:0000256" key="1">
    <source>
        <dbReference type="ARBA" id="ARBA00022679"/>
    </source>
</evidence>
<proteinExistence type="predicted"/>
<evidence type="ECO:0000313" key="9">
    <source>
        <dbReference type="Proteomes" id="UP000051530"/>
    </source>
</evidence>
<evidence type="ECO:0000259" key="7">
    <source>
        <dbReference type="Pfam" id="PF17917"/>
    </source>
</evidence>
<evidence type="ECO:0000256" key="4">
    <source>
        <dbReference type="ARBA" id="ARBA00022759"/>
    </source>
</evidence>
<keyword evidence="1" id="KW-0808">Transferase</keyword>
<gene>
    <name evidence="8" type="ORF">M153_11240001662</name>
</gene>
<protein>
    <submittedName>
        <fullName evidence="8">Putative transposable element</fullName>
    </submittedName>
</protein>
<reference evidence="8 9" key="1">
    <citation type="submission" date="2015-07" db="EMBL/GenBank/DDBJ databases">
        <title>The genome of Pseudoloma neurophilia, a relevant intracellular parasite of the zebrafish.</title>
        <authorList>
            <person name="Ndikumana S."/>
            <person name="Pelin A."/>
            <person name="Sanders J."/>
            <person name="Corradi N."/>
        </authorList>
    </citation>
    <scope>NUCLEOTIDE SEQUENCE [LARGE SCALE GENOMIC DNA]</scope>
    <source>
        <strain evidence="8 9">MK1</strain>
    </source>
</reference>
<sequence length="85" mass="10262">MVSAFSKTLDQIQKKYTTTDKELLAVVKAMDYFRYYLLGKEFILRTDHRALTSLHTCKNQTSRLLRCALKLQEFKFKVEYRIYNW</sequence>
<dbReference type="Pfam" id="PF17917">
    <property type="entry name" value="RT_RNaseH"/>
    <property type="match status" value="1"/>
</dbReference>
<dbReference type="InterPro" id="IPR043502">
    <property type="entry name" value="DNA/RNA_pol_sf"/>
</dbReference>
<dbReference type="InterPro" id="IPR041373">
    <property type="entry name" value="RT_RNaseH"/>
</dbReference>
<dbReference type="CDD" id="cd09274">
    <property type="entry name" value="RNase_HI_RT_Ty3"/>
    <property type="match status" value="1"/>
</dbReference>
<keyword evidence="2" id="KW-0548">Nucleotidyltransferase</keyword>
<dbReference type="GO" id="GO:0016787">
    <property type="term" value="F:hydrolase activity"/>
    <property type="evidence" value="ECO:0007669"/>
    <property type="project" value="UniProtKB-KW"/>
</dbReference>
<dbReference type="PANTHER" id="PTHR37984">
    <property type="entry name" value="PROTEIN CBG26694"/>
    <property type="match status" value="1"/>
</dbReference>
<dbReference type="GO" id="GO:0004519">
    <property type="term" value="F:endonuclease activity"/>
    <property type="evidence" value="ECO:0007669"/>
    <property type="project" value="UniProtKB-KW"/>
</dbReference>
<evidence type="ECO:0000256" key="2">
    <source>
        <dbReference type="ARBA" id="ARBA00022695"/>
    </source>
</evidence>
<organism evidence="8 9">
    <name type="scientific">Pseudoloma neurophilia</name>
    <dbReference type="NCBI Taxonomy" id="146866"/>
    <lineage>
        <taxon>Eukaryota</taxon>
        <taxon>Fungi</taxon>
        <taxon>Fungi incertae sedis</taxon>
        <taxon>Microsporidia</taxon>
        <taxon>Pseudoloma</taxon>
    </lineage>
</organism>
<evidence type="ECO:0000256" key="5">
    <source>
        <dbReference type="ARBA" id="ARBA00022801"/>
    </source>
</evidence>
<dbReference type="PANTHER" id="PTHR37984:SF5">
    <property type="entry name" value="PROTEIN NYNRIN-LIKE"/>
    <property type="match status" value="1"/>
</dbReference>
<keyword evidence="4" id="KW-0255">Endonuclease</keyword>
<dbReference type="OrthoDB" id="2194247at2759"/>
<dbReference type="Proteomes" id="UP000051530">
    <property type="component" value="Unassembled WGS sequence"/>
</dbReference>
<dbReference type="EMBL" id="LGUB01000393">
    <property type="protein sequence ID" value="KRH93307.1"/>
    <property type="molecule type" value="Genomic_DNA"/>
</dbReference>
<evidence type="ECO:0000256" key="3">
    <source>
        <dbReference type="ARBA" id="ARBA00022722"/>
    </source>
</evidence>
<dbReference type="InterPro" id="IPR050951">
    <property type="entry name" value="Retrovirus_Pol_polyprotein"/>
</dbReference>
<dbReference type="SUPFAM" id="SSF56672">
    <property type="entry name" value="DNA/RNA polymerases"/>
    <property type="match status" value="1"/>
</dbReference>
<dbReference type="GO" id="GO:0003964">
    <property type="term" value="F:RNA-directed DNA polymerase activity"/>
    <property type="evidence" value="ECO:0007669"/>
    <property type="project" value="UniProtKB-KW"/>
</dbReference>
<name>A0A0R0M4I4_9MICR</name>
<evidence type="ECO:0000313" key="8">
    <source>
        <dbReference type="EMBL" id="KRH93307.1"/>
    </source>
</evidence>
<keyword evidence="5" id="KW-0378">Hydrolase</keyword>
<keyword evidence="6" id="KW-0695">RNA-directed DNA polymerase</keyword>
<keyword evidence="3" id="KW-0540">Nuclease</keyword>
<evidence type="ECO:0000256" key="6">
    <source>
        <dbReference type="ARBA" id="ARBA00022918"/>
    </source>
</evidence>